<name>A0A1W6BUD5_9BACT</name>
<dbReference type="Proteomes" id="UP000192902">
    <property type="component" value="Chromosome"/>
</dbReference>
<dbReference type="InterPro" id="IPR016167">
    <property type="entry name" value="FAD-bd_PCMH_sub1"/>
</dbReference>
<comment type="similarity">
    <text evidence="2">Belongs to the FAD-binding oxidoreductase/transferase type 4 family.</text>
</comment>
<dbReference type="InterPro" id="IPR016164">
    <property type="entry name" value="FAD-linked_Oxase-like_C"/>
</dbReference>
<dbReference type="Gene3D" id="3.30.465.10">
    <property type="match status" value="1"/>
</dbReference>
<dbReference type="Pfam" id="PF13183">
    <property type="entry name" value="Fer4_8"/>
    <property type="match status" value="1"/>
</dbReference>
<evidence type="ECO:0000256" key="9">
    <source>
        <dbReference type="ARBA" id="ARBA00023014"/>
    </source>
</evidence>
<evidence type="ECO:0000256" key="1">
    <source>
        <dbReference type="ARBA" id="ARBA00001974"/>
    </source>
</evidence>
<dbReference type="SUPFAM" id="SSF55103">
    <property type="entry name" value="FAD-linked oxidases, C-terminal domain"/>
    <property type="match status" value="1"/>
</dbReference>
<dbReference type="Gene3D" id="1.10.1060.10">
    <property type="entry name" value="Alpha-helical ferredoxin"/>
    <property type="match status" value="1"/>
</dbReference>
<keyword evidence="9" id="KW-0411">Iron-sulfur</keyword>
<dbReference type="eggNOG" id="COG1150">
    <property type="taxonomic scope" value="Bacteria"/>
</dbReference>
<evidence type="ECO:0000256" key="10">
    <source>
        <dbReference type="ARBA" id="ARBA00038897"/>
    </source>
</evidence>
<dbReference type="InterPro" id="IPR016166">
    <property type="entry name" value="FAD-bd_PCMH"/>
</dbReference>
<dbReference type="eggNOG" id="COG0247">
    <property type="taxonomic scope" value="Bacteria"/>
</dbReference>
<dbReference type="EC" id="1.1.2.4" evidence="10"/>
<dbReference type="eggNOG" id="COG0277">
    <property type="taxonomic scope" value="Bacteria"/>
</dbReference>
<keyword evidence="8" id="KW-0408">Iron</keyword>
<evidence type="ECO:0000313" key="14">
    <source>
        <dbReference type="EMBL" id="ARJ55703.1"/>
    </source>
</evidence>
<dbReference type="KEGG" id="ccun:CCUN_0033"/>
<dbReference type="OrthoDB" id="9811557at2"/>
<feature type="coiled-coil region" evidence="11">
    <location>
        <begin position="185"/>
        <end position="219"/>
    </location>
</feature>
<dbReference type="Gene3D" id="1.10.45.10">
    <property type="entry name" value="Vanillyl-alcohol Oxidase, Chain A, domain 4"/>
    <property type="match status" value="1"/>
</dbReference>
<dbReference type="InterPro" id="IPR016171">
    <property type="entry name" value="Vanillyl_alc_oxidase_C-sub2"/>
</dbReference>
<feature type="coiled-coil region" evidence="11">
    <location>
        <begin position="567"/>
        <end position="594"/>
    </location>
</feature>
<dbReference type="PROSITE" id="PS51387">
    <property type="entry name" value="FAD_PCMH"/>
    <property type="match status" value="1"/>
</dbReference>
<dbReference type="InterPro" id="IPR016169">
    <property type="entry name" value="FAD-bd_PCMH_sub2"/>
</dbReference>
<dbReference type="GO" id="GO:0008720">
    <property type="term" value="F:D-lactate dehydrogenase (NAD+) activity"/>
    <property type="evidence" value="ECO:0007669"/>
    <property type="project" value="TreeGrafter"/>
</dbReference>
<dbReference type="AlphaFoldDB" id="A0A1W6BUD5"/>
<dbReference type="PROSITE" id="PS00198">
    <property type="entry name" value="4FE4S_FER_1"/>
    <property type="match status" value="2"/>
</dbReference>
<evidence type="ECO:0000313" key="15">
    <source>
        <dbReference type="Proteomes" id="UP000192902"/>
    </source>
</evidence>
<evidence type="ECO:0000259" key="12">
    <source>
        <dbReference type="PROSITE" id="PS51379"/>
    </source>
</evidence>
<dbReference type="SUPFAM" id="SSF56176">
    <property type="entry name" value="FAD-binding/transporter-associated domain-like"/>
    <property type="match status" value="1"/>
</dbReference>
<dbReference type="EMBL" id="CP020867">
    <property type="protein sequence ID" value="ARJ55703.1"/>
    <property type="molecule type" value="Genomic_DNA"/>
</dbReference>
<dbReference type="Gene3D" id="3.30.43.10">
    <property type="entry name" value="Uridine Diphospho-n-acetylenolpyruvylglucosamine Reductase, domain 2"/>
    <property type="match status" value="1"/>
</dbReference>
<dbReference type="GO" id="GO:0046872">
    <property type="term" value="F:metal ion binding"/>
    <property type="evidence" value="ECO:0007669"/>
    <property type="project" value="UniProtKB-KW"/>
</dbReference>
<evidence type="ECO:0000256" key="5">
    <source>
        <dbReference type="ARBA" id="ARBA00022827"/>
    </source>
</evidence>
<dbReference type="Pfam" id="PF02913">
    <property type="entry name" value="FAD-oxidase_C"/>
    <property type="match status" value="1"/>
</dbReference>
<dbReference type="InterPro" id="IPR006094">
    <property type="entry name" value="Oxid_FAD_bind_N"/>
</dbReference>
<evidence type="ECO:0000259" key="13">
    <source>
        <dbReference type="PROSITE" id="PS51387"/>
    </source>
</evidence>
<evidence type="ECO:0000256" key="11">
    <source>
        <dbReference type="SAM" id="Coils"/>
    </source>
</evidence>
<dbReference type="GO" id="GO:0004458">
    <property type="term" value="F:D-lactate dehydrogenase (cytochrome) activity"/>
    <property type="evidence" value="ECO:0007669"/>
    <property type="project" value="UniProtKB-EC"/>
</dbReference>
<dbReference type="GO" id="GO:1903457">
    <property type="term" value="P:lactate catabolic process"/>
    <property type="evidence" value="ECO:0007669"/>
    <property type="project" value="TreeGrafter"/>
</dbReference>
<reference evidence="14 15" key="1">
    <citation type="submission" date="2017-04" db="EMBL/GenBank/DDBJ databases">
        <title>Complete genome sequence of the Campylobacter cuniculorum type strain LMG24588.</title>
        <authorList>
            <person name="Miller W.G."/>
            <person name="Yee E."/>
            <person name="Revez J."/>
            <person name="Bono J.L."/>
            <person name="Rossi M."/>
        </authorList>
    </citation>
    <scope>NUCLEOTIDE SEQUENCE [LARGE SCALE GENOMIC DNA]</scope>
    <source>
        <strain evidence="14 15">LMG 24588</strain>
    </source>
</reference>
<dbReference type="Pfam" id="PF01565">
    <property type="entry name" value="FAD_binding_4"/>
    <property type="match status" value="1"/>
</dbReference>
<dbReference type="RefSeq" id="WP_027304936.1">
    <property type="nucleotide sequence ID" value="NZ_CP020867.1"/>
</dbReference>
<protein>
    <recommendedName>
        <fullName evidence="10">D-lactate dehydrogenase (cytochrome)</fullName>
        <ecNumber evidence="10">1.1.2.4</ecNumber>
    </recommendedName>
</protein>
<keyword evidence="7" id="KW-0560">Oxidoreductase</keyword>
<evidence type="ECO:0000256" key="4">
    <source>
        <dbReference type="ARBA" id="ARBA00022723"/>
    </source>
</evidence>
<dbReference type="PANTHER" id="PTHR11748">
    <property type="entry name" value="D-LACTATE DEHYDROGENASE"/>
    <property type="match status" value="1"/>
</dbReference>
<sequence length="956" mass="108410">MQAAYENFKKECKKFLLNAEECRIYDDYLRRFAYGIDASCYRYIPKLVLKPNNEEEVQKIILLSKKFNIPLTFRAAGTSLSGQACTNHVLVVCMKGWQRIEANENSLWCDCGVIASQANEALKKFGKKIGPDPATINNASIAGIFSNNSSGMCCGVKQNSYQTIKSVRVILNDGFILDTSDSENLKEFIQTHQKLVDELLSLRKEILEDKELCKEIERKFRIKNTTGYGLNTFIDFSDIKDLLNHIFIGAEGTLGFVSRVEYYAVEDFKFKACALLFYENLSLASLAIKTLSKNDALVSAAEIMDYACLKAMSHMQGLPQILQELKEGNCCILIQLEENQKELLKNNTAFITKELENIPTLFGINFSFDEQEQASWWKIRKGLLPISAANKRPKSTVITEDICFEIDNFAKGIEGITKLFELYNFQGIIFGHALSGNVHFIITPLLDDVVEKENFAKFMDAMVNLVLTLKGSTKAEHGTGRMMAPFIEQEWGEKAYKINQRIKKIFDPQKLFNPDVILCEDPQIHIKNLKPSHQIEDYLEACMECGFCEKVCPSKNFTLTPRQRIAVHREIKRLQSLKEKSKEQEEELENLQKGYKYFVIDTCATCSMCSTLCPIEIDTAKIANSYYNNKASKKELFIAKTLSSHMDKTINLAKFGMSMLDFGSKILGQDRLERLSFKLNQKFNTPVILKTMPHKNSYTFKDKISNSYFEKNENSASVVYFSSCLNRAFSANKRPIQEVFESLCLKANIKLIYPKNIEKMCCGKAFKHYTQKEPSLNPLHFALQELLLCSCNGDIAIVCDHSACSAEILDKLKDLKGFEKLKIYDMSVFVKEFILSKLDIKALDENIGIYSVCATKKGGWADSLVELAQSCTKAKVYTHSGTYCCAFAGNKGFINPQFNQNALEDLKNHFKKLEVKKMYASSSTCELGLSAATDKNWEHIIYLLDEVSSAKTIENS</sequence>
<evidence type="ECO:0000256" key="7">
    <source>
        <dbReference type="ARBA" id="ARBA00023002"/>
    </source>
</evidence>
<dbReference type="InterPro" id="IPR009051">
    <property type="entry name" value="Helical_ferredxn"/>
</dbReference>
<dbReference type="InterPro" id="IPR036318">
    <property type="entry name" value="FAD-bd_PCMH-like_sf"/>
</dbReference>
<keyword evidence="3" id="KW-0285">Flavoprotein</keyword>
<dbReference type="InterPro" id="IPR017900">
    <property type="entry name" value="4Fe4S_Fe_S_CS"/>
</dbReference>
<dbReference type="InterPro" id="IPR004113">
    <property type="entry name" value="FAD-bd_oxidored_4_C"/>
</dbReference>
<dbReference type="PROSITE" id="PS51379">
    <property type="entry name" value="4FE4S_FER_2"/>
    <property type="match status" value="1"/>
</dbReference>
<dbReference type="STRING" id="1121267.CCUN_0033"/>
<dbReference type="PANTHER" id="PTHR11748:SF111">
    <property type="entry name" value="D-LACTATE DEHYDROGENASE, MITOCHONDRIAL-RELATED"/>
    <property type="match status" value="1"/>
</dbReference>
<dbReference type="GO" id="GO:0051536">
    <property type="term" value="F:iron-sulfur cluster binding"/>
    <property type="evidence" value="ECO:0007669"/>
    <property type="project" value="UniProtKB-KW"/>
</dbReference>
<proteinExistence type="inferred from homology"/>
<evidence type="ECO:0000256" key="8">
    <source>
        <dbReference type="ARBA" id="ARBA00023004"/>
    </source>
</evidence>
<keyword evidence="5" id="KW-0274">FAD</keyword>
<dbReference type="Gene3D" id="3.30.70.2740">
    <property type="match status" value="1"/>
</dbReference>
<feature type="domain" description="FAD-binding PCMH-type" evidence="13">
    <location>
        <begin position="41"/>
        <end position="267"/>
    </location>
</feature>
<comment type="cofactor">
    <cofactor evidence="1">
        <name>FAD</name>
        <dbReference type="ChEBI" id="CHEBI:57692"/>
    </cofactor>
</comment>
<organism evidence="14 15">
    <name type="scientific">Campylobacter cuniculorum DSM 23162 = LMG 24588</name>
    <dbReference type="NCBI Taxonomy" id="1121267"/>
    <lineage>
        <taxon>Bacteria</taxon>
        <taxon>Pseudomonadati</taxon>
        <taxon>Campylobacterota</taxon>
        <taxon>Epsilonproteobacteria</taxon>
        <taxon>Campylobacterales</taxon>
        <taxon>Campylobacteraceae</taxon>
        <taxon>Campylobacter</taxon>
    </lineage>
</organism>
<evidence type="ECO:0000256" key="2">
    <source>
        <dbReference type="ARBA" id="ARBA00008000"/>
    </source>
</evidence>
<keyword evidence="4" id="KW-0479">Metal-binding</keyword>
<accession>A0A1W6BUD5</accession>
<evidence type="ECO:0000256" key="6">
    <source>
        <dbReference type="ARBA" id="ARBA00022946"/>
    </source>
</evidence>
<dbReference type="GO" id="GO:0071949">
    <property type="term" value="F:FAD binding"/>
    <property type="evidence" value="ECO:0007669"/>
    <property type="project" value="InterPro"/>
</dbReference>
<feature type="domain" description="4Fe-4S ferredoxin-type" evidence="12">
    <location>
        <begin position="531"/>
        <end position="562"/>
    </location>
</feature>
<evidence type="ECO:0000256" key="3">
    <source>
        <dbReference type="ARBA" id="ARBA00022630"/>
    </source>
</evidence>
<keyword evidence="6" id="KW-0809">Transit peptide</keyword>
<dbReference type="SUPFAM" id="SSF46548">
    <property type="entry name" value="alpha-helical ferredoxin"/>
    <property type="match status" value="1"/>
</dbReference>
<keyword evidence="11" id="KW-0175">Coiled coil</keyword>
<dbReference type="InterPro" id="IPR017896">
    <property type="entry name" value="4Fe4S_Fe-S-bd"/>
</dbReference>
<gene>
    <name evidence="14" type="ORF">CCUN_0033</name>
</gene>